<dbReference type="InterPro" id="IPR045068">
    <property type="entry name" value="BACURD1-3"/>
</dbReference>
<dbReference type="PANTHER" id="PTHR11145">
    <property type="entry name" value="BTB/POZ DOMAIN-CONTAINING ADAPTER FOR CUL3-MEDIATED RHOA DEGRADATION PROTEIN FAMILY MEMBER"/>
    <property type="match status" value="1"/>
</dbReference>
<dbReference type="RefSeq" id="XP_013332399.1">
    <property type="nucleotide sequence ID" value="XM_013476945.1"/>
</dbReference>
<dbReference type="STRING" id="1408163.A0A0F4Z5K3"/>
<dbReference type="Proteomes" id="UP000053958">
    <property type="component" value="Unassembled WGS sequence"/>
</dbReference>
<dbReference type="Gene3D" id="3.30.710.10">
    <property type="entry name" value="Potassium Channel Kv1.1, Chain A"/>
    <property type="match status" value="1"/>
</dbReference>
<accession>A0A0F4Z5K3</accession>
<evidence type="ECO:0000313" key="2">
    <source>
        <dbReference type="EMBL" id="KKA25787.1"/>
    </source>
</evidence>
<dbReference type="SMART" id="SM00225">
    <property type="entry name" value="BTB"/>
    <property type="match status" value="1"/>
</dbReference>
<feature type="domain" description="BTB" evidence="1">
    <location>
        <begin position="56"/>
        <end position="124"/>
    </location>
</feature>
<dbReference type="SUPFAM" id="SSF54695">
    <property type="entry name" value="POZ domain"/>
    <property type="match status" value="1"/>
</dbReference>
<keyword evidence="3" id="KW-1185">Reference proteome</keyword>
<dbReference type="InterPro" id="IPR011333">
    <property type="entry name" value="SKP1/BTB/POZ_sf"/>
</dbReference>
<gene>
    <name evidence="2" type="ORF">T310_0173</name>
</gene>
<evidence type="ECO:0000259" key="1">
    <source>
        <dbReference type="PROSITE" id="PS50097"/>
    </source>
</evidence>
<dbReference type="InterPro" id="IPR000210">
    <property type="entry name" value="BTB/POZ_dom"/>
</dbReference>
<organism evidence="2 3">
    <name type="scientific">Rasamsonia emersonii (strain ATCC 16479 / CBS 393.64 / IMI 116815)</name>
    <dbReference type="NCBI Taxonomy" id="1408163"/>
    <lineage>
        <taxon>Eukaryota</taxon>
        <taxon>Fungi</taxon>
        <taxon>Dikarya</taxon>
        <taxon>Ascomycota</taxon>
        <taxon>Pezizomycotina</taxon>
        <taxon>Eurotiomycetes</taxon>
        <taxon>Eurotiomycetidae</taxon>
        <taxon>Eurotiales</taxon>
        <taxon>Trichocomaceae</taxon>
        <taxon>Rasamsonia</taxon>
    </lineage>
</organism>
<protein>
    <recommendedName>
        <fullName evidence="1">BTB domain-containing protein</fullName>
    </recommendedName>
</protein>
<dbReference type="PROSITE" id="PS50097">
    <property type="entry name" value="BTB"/>
    <property type="match status" value="1"/>
</dbReference>
<name>A0A0F4Z5K3_RASE3</name>
<dbReference type="GeneID" id="25312228"/>
<dbReference type="OrthoDB" id="2414723at2759"/>
<proteinExistence type="predicted"/>
<dbReference type="AlphaFoldDB" id="A0A0F4Z5K3"/>
<comment type="caution">
    <text evidence="2">The sequence shown here is derived from an EMBL/GenBank/DDBJ whole genome shotgun (WGS) entry which is preliminary data.</text>
</comment>
<dbReference type="Pfam" id="PF00651">
    <property type="entry name" value="BTB"/>
    <property type="match status" value="1"/>
</dbReference>
<dbReference type="PANTHER" id="PTHR11145:SF8">
    <property type="entry name" value="RE57120P"/>
    <property type="match status" value="1"/>
</dbReference>
<dbReference type="EMBL" id="LASV01000012">
    <property type="protein sequence ID" value="KKA25787.1"/>
    <property type="molecule type" value="Genomic_DNA"/>
</dbReference>
<reference evidence="2 3" key="1">
    <citation type="submission" date="2015-04" db="EMBL/GenBank/DDBJ databases">
        <authorList>
            <person name="Heijne W.H."/>
            <person name="Fedorova N.D."/>
            <person name="Nierman W.C."/>
            <person name="Vollebregt A.W."/>
            <person name="Zhao Z."/>
            <person name="Wu L."/>
            <person name="Kumar M."/>
            <person name="Stam H."/>
            <person name="van den Berg M.A."/>
            <person name="Pel H.J."/>
        </authorList>
    </citation>
    <scope>NUCLEOTIDE SEQUENCE [LARGE SCALE GENOMIC DNA]</scope>
    <source>
        <strain evidence="2 3">CBS 393.64</strain>
    </source>
</reference>
<evidence type="ECO:0000313" key="3">
    <source>
        <dbReference type="Proteomes" id="UP000053958"/>
    </source>
</evidence>
<sequence length="279" mass="32783">MVIRDDDTANPQRVMGSSEIMRQQREQGGLSEEHSEAEWTLEPTQGHVFDATSPREKVTLQAGHRFFHTKIDTLVQRSRYFQDLFYGELPVEKQQDGSIFLDVDPNVFEHLLRYMRHGLFPLAFSQKDGHDYKLYADILKEALKFQLPLLCDWLKGEYYHKCVSWRVSSKVQNMEDGIFAADNSYSTIQFLPFKELERKIYICPREIPSHRDRPERCGRACFRALGNNEPAYEKEKVTTACLLVEKKYEINREWMMDSSSYLVLRNNKEKHGEISNEKD</sequence>